<keyword evidence="2" id="KW-0808">Transferase</keyword>
<feature type="chain" id="PRO_5041354585" evidence="1">
    <location>
        <begin position="32"/>
        <end position="281"/>
    </location>
</feature>
<accession>A0AA42CJP3</accession>
<dbReference type="GO" id="GO:0032259">
    <property type="term" value="P:methylation"/>
    <property type="evidence" value="ECO:0007669"/>
    <property type="project" value="UniProtKB-KW"/>
</dbReference>
<dbReference type="InterPro" id="IPR016980">
    <property type="entry name" value="S-AdoMet-dep_MeTrfase_Alr7345"/>
</dbReference>
<proteinExistence type="predicted"/>
<gene>
    <name evidence="2" type="ORF">M8523_17260</name>
</gene>
<sequence>MTTTITGRRSRAAALVLAFTLAGIGAGPARAQGVDAPRLQALVDGPQRQPANRARDPYRHPIEDLTFLGITPSDTVVEILPGGVGYWTEILAPYLKDGGRYIAANPPKTDTSEEAVKGNAALAAKIASDPADYAKVDTADFVHDGNIVPSGTADAVLTFRNVHNWMADGSAPAVFAAFFRALKPGGILGVEEHRGRSDQPQDPLAKSGYVRQDAVIALAEQAGFRLAATSEANANPKDTKDYPAGVWTLPPTYRLKDVDRATYTAIGESDRMLLRFTKPKS</sequence>
<dbReference type="EMBL" id="JAMOIM010000011">
    <property type="protein sequence ID" value="MCW6509768.1"/>
    <property type="molecule type" value="Genomic_DNA"/>
</dbReference>
<feature type="signal peptide" evidence="1">
    <location>
        <begin position="1"/>
        <end position="31"/>
    </location>
</feature>
<dbReference type="PIRSF" id="PIRSF031679">
    <property type="entry name" value="Mtase_Alr7345_prd"/>
    <property type="match status" value="1"/>
</dbReference>
<organism evidence="2 3">
    <name type="scientific">Lichenifustis flavocetrariae</name>
    <dbReference type="NCBI Taxonomy" id="2949735"/>
    <lineage>
        <taxon>Bacteria</taxon>
        <taxon>Pseudomonadati</taxon>
        <taxon>Pseudomonadota</taxon>
        <taxon>Alphaproteobacteria</taxon>
        <taxon>Hyphomicrobiales</taxon>
        <taxon>Lichenihabitantaceae</taxon>
        <taxon>Lichenifustis</taxon>
    </lineage>
</organism>
<evidence type="ECO:0000256" key="1">
    <source>
        <dbReference type="SAM" id="SignalP"/>
    </source>
</evidence>
<dbReference type="Gene3D" id="3.40.50.150">
    <property type="entry name" value="Vaccinia Virus protein VP39"/>
    <property type="match status" value="1"/>
</dbReference>
<keyword evidence="3" id="KW-1185">Reference proteome</keyword>
<evidence type="ECO:0000313" key="2">
    <source>
        <dbReference type="EMBL" id="MCW6509768.1"/>
    </source>
</evidence>
<protein>
    <submittedName>
        <fullName evidence="2">Methyltransferase</fullName>
    </submittedName>
</protein>
<keyword evidence="1" id="KW-0732">Signal</keyword>
<dbReference type="Proteomes" id="UP001165667">
    <property type="component" value="Unassembled WGS sequence"/>
</dbReference>
<keyword evidence="2" id="KW-0489">Methyltransferase</keyword>
<dbReference type="AlphaFoldDB" id="A0AA42CJP3"/>
<evidence type="ECO:0000313" key="3">
    <source>
        <dbReference type="Proteomes" id="UP001165667"/>
    </source>
</evidence>
<name>A0AA42CJP3_9HYPH</name>
<comment type="caution">
    <text evidence="2">The sequence shown here is derived from an EMBL/GenBank/DDBJ whole genome shotgun (WGS) entry which is preliminary data.</text>
</comment>
<reference evidence="2" key="1">
    <citation type="submission" date="2022-05" db="EMBL/GenBank/DDBJ databases">
        <authorList>
            <person name="Pankratov T."/>
        </authorList>
    </citation>
    <scope>NUCLEOTIDE SEQUENCE</scope>
    <source>
        <strain evidence="2">BP6-180914</strain>
    </source>
</reference>
<dbReference type="RefSeq" id="WP_282586137.1">
    <property type="nucleotide sequence ID" value="NZ_JAMOIM010000011.1"/>
</dbReference>
<dbReference type="GO" id="GO:0008168">
    <property type="term" value="F:methyltransferase activity"/>
    <property type="evidence" value="ECO:0007669"/>
    <property type="project" value="UniProtKB-KW"/>
</dbReference>
<dbReference type="SUPFAM" id="SSF53335">
    <property type="entry name" value="S-adenosyl-L-methionine-dependent methyltransferases"/>
    <property type="match status" value="1"/>
</dbReference>
<dbReference type="InterPro" id="IPR029063">
    <property type="entry name" value="SAM-dependent_MTases_sf"/>
</dbReference>